<dbReference type="GO" id="GO:0016874">
    <property type="term" value="F:ligase activity"/>
    <property type="evidence" value="ECO:0007669"/>
    <property type="project" value="UniProtKB-KW"/>
</dbReference>
<feature type="domain" description="Styrene monooxygenase StyA putative substrate binding" evidence="1">
    <location>
        <begin position="146"/>
        <end position="254"/>
    </location>
</feature>
<dbReference type="InterPro" id="IPR041654">
    <property type="entry name" value="StyA_sbd"/>
</dbReference>
<evidence type="ECO:0000313" key="2">
    <source>
        <dbReference type="EMBL" id="GAA2007483.1"/>
    </source>
</evidence>
<evidence type="ECO:0000313" key="3">
    <source>
        <dbReference type="Proteomes" id="UP001501585"/>
    </source>
</evidence>
<dbReference type="EMBL" id="BAAAPC010000017">
    <property type="protein sequence ID" value="GAA2007483.1"/>
    <property type="molecule type" value="Genomic_DNA"/>
</dbReference>
<reference evidence="2 3" key="1">
    <citation type="journal article" date="2019" name="Int. J. Syst. Evol. Microbiol.">
        <title>The Global Catalogue of Microorganisms (GCM) 10K type strain sequencing project: providing services to taxonomists for standard genome sequencing and annotation.</title>
        <authorList>
            <consortium name="The Broad Institute Genomics Platform"/>
            <consortium name="The Broad Institute Genome Sequencing Center for Infectious Disease"/>
            <person name="Wu L."/>
            <person name="Ma J."/>
        </authorList>
    </citation>
    <scope>NUCLEOTIDE SEQUENCE [LARGE SCALE GENOMIC DNA]</scope>
    <source>
        <strain evidence="2 3">JCM 15313</strain>
    </source>
</reference>
<dbReference type="Gene3D" id="3.50.50.60">
    <property type="entry name" value="FAD/NAD(P)-binding domain"/>
    <property type="match status" value="2"/>
</dbReference>
<protein>
    <submittedName>
        <fullName evidence="2">Alanine-phosphoribitol ligase</fullName>
    </submittedName>
</protein>
<accession>A0ABN2TFN7</accession>
<keyword evidence="3" id="KW-1185">Reference proteome</keyword>
<evidence type="ECO:0000259" key="1">
    <source>
        <dbReference type="Pfam" id="PF17885"/>
    </source>
</evidence>
<proteinExistence type="predicted"/>
<dbReference type="PRINTS" id="PR00420">
    <property type="entry name" value="RNGMNOXGNASE"/>
</dbReference>
<organism evidence="2 3">
    <name type="scientific">Nocardiopsis rhodophaea</name>
    <dbReference type="NCBI Taxonomy" id="280238"/>
    <lineage>
        <taxon>Bacteria</taxon>
        <taxon>Bacillati</taxon>
        <taxon>Actinomycetota</taxon>
        <taxon>Actinomycetes</taxon>
        <taxon>Streptosporangiales</taxon>
        <taxon>Nocardiopsidaceae</taxon>
        <taxon>Nocardiopsis</taxon>
    </lineage>
</organism>
<dbReference type="SUPFAM" id="SSF51905">
    <property type="entry name" value="FAD/NAD(P)-binding domain"/>
    <property type="match status" value="1"/>
</dbReference>
<dbReference type="RefSeq" id="WP_344108581.1">
    <property type="nucleotide sequence ID" value="NZ_BAAAPC010000017.1"/>
</dbReference>
<gene>
    <name evidence="2" type="ORF">GCM10009799_38830</name>
</gene>
<dbReference type="Gene3D" id="3.30.9.40">
    <property type="match status" value="1"/>
</dbReference>
<comment type="caution">
    <text evidence="2">The sequence shown here is derived from an EMBL/GenBank/DDBJ whole genome shotgun (WGS) entry which is preliminary data.</text>
</comment>
<keyword evidence="2" id="KW-0436">Ligase</keyword>
<dbReference type="InterPro" id="IPR036188">
    <property type="entry name" value="FAD/NAD-bd_sf"/>
</dbReference>
<dbReference type="Pfam" id="PF17885">
    <property type="entry name" value="Smoa_sbd"/>
    <property type="match status" value="1"/>
</dbReference>
<dbReference type="Proteomes" id="UP001501585">
    <property type="component" value="Unassembled WGS sequence"/>
</dbReference>
<name>A0ABN2TFN7_9ACTN</name>
<sequence>MRRILIVGAGQSGLQMAIGLLADDYDVTLVSLHSPDEIRAGHVMSTQCLFGSALRDEHRHGLDIHNERAPRIGGIGVGVADSEGRLGADWVGRLREPARSVDQRLKMAAWLEEFERRGGRLIIHGATVTDLDWFSRSYDLVVVATGKGELGELFERDRDRSEFSAPQRTITTAYVHGMAEHGAGTVLRRNILPGVGEIMVTPSCTLSGPCHAIAVESVRGGPMDAGPEPLRDADAVLAHVLGAMRAHAPWEYERCGDVELTDARAVLQGAITPVVRKPIGRLPGGGTVLAMGDAVVSNDPITSQGANSAAQCAKVYRRAIVDHGDRPFDEDFMRAAFDAYWQHARHVVAWSTVMLKMPPHAQELLHAAHYSQETADRFANGFADPADFIGWFLHPRRASEYLTSLPIPL</sequence>